<accession>A0ABT2NUA9</accession>
<reference evidence="3 4" key="1">
    <citation type="submission" date="2018-08" db="EMBL/GenBank/DDBJ databases">
        <title>Draft genome sequences of Leuconostoc spp. and Weissella spp. with biocontrol potential.</title>
        <authorList>
            <person name="Lo R."/>
            <person name="Ho V.T.T."/>
            <person name="Turner M.S."/>
        </authorList>
    </citation>
    <scope>NUCLEOTIDE SEQUENCE [LARGE SCALE GENOMIC DNA]</scope>
    <source>
        <strain evidence="3 4">733</strain>
    </source>
</reference>
<evidence type="ECO:0000313" key="4">
    <source>
        <dbReference type="Proteomes" id="UP001525857"/>
    </source>
</evidence>
<dbReference type="RefSeq" id="WP_261656341.1">
    <property type="nucleotide sequence ID" value="NZ_QVOV01000002.1"/>
</dbReference>
<feature type="transmembrane region" description="Helical" evidence="2">
    <location>
        <begin position="255"/>
        <end position="271"/>
    </location>
</feature>
<gene>
    <name evidence="3" type="ORF">D0501_01305</name>
</gene>
<dbReference type="InterPro" id="IPR046698">
    <property type="entry name" value="PedC-like"/>
</dbReference>
<keyword evidence="2" id="KW-1133">Transmembrane helix</keyword>
<dbReference type="Proteomes" id="UP001525857">
    <property type="component" value="Unassembled WGS sequence"/>
</dbReference>
<evidence type="ECO:0000256" key="1">
    <source>
        <dbReference type="SAM" id="MobiDB-lite"/>
    </source>
</evidence>
<feature type="region of interest" description="Disordered" evidence="1">
    <location>
        <begin position="165"/>
        <end position="215"/>
    </location>
</feature>
<sequence length="281" mass="31774">MIKKYVYVFLLGILLFGVPINNINADTPSEDIYQSNIEISVNDYNDNVKDLKKISFEQLTNMYNNGLSFYIYIGRPSCPHCRALSPIIREVNIMKGYKIYYYDTDGDDFNSDAKDLIYNKIQIPGVPSVISIKNREVISGWVGDGISAEDLSGYLIGNDENSYMESRSVNGEGSVDSENELPESDSSEQANKVGEQLPINQDNRLTKEDSAGKTNKLVEKQSIEQGNKPIEQEQTDQINKYSHLPETAVYKDQKIIFGGLFLCMVYLVLIMKKVNNKKDTK</sequence>
<dbReference type="SUPFAM" id="SSF52833">
    <property type="entry name" value="Thioredoxin-like"/>
    <property type="match status" value="1"/>
</dbReference>
<organism evidence="3 4">
    <name type="scientific">Leuconostoc holzapfelii</name>
    <dbReference type="NCBI Taxonomy" id="434464"/>
    <lineage>
        <taxon>Bacteria</taxon>
        <taxon>Bacillati</taxon>
        <taxon>Bacillota</taxon>
        <taxon>Bacilli</taxon>
        <taxon>Lactobacillales</taxon>
        <taxon>Lactobacillaceae</taxon>
        <taxon>Leuconostoc</taxon>
    </lineage>
</organism>
<feature type="compositionally biased region" description="Acidic residues" evidence="1">
    <location>
        <begin position="175"/>
        <end position="186"/>
    </location>
</feature>
<dbReference type="InterPro" id="IPR036249">
    <property type="entry name" value="Thioredoxin-like_sf"/>
</dbReference>
<protein>
    <recommendedName>
        <fullName evidence="5">Thioredoxin domain-containing protein</fullName>
    </recommendedName>
</protein>
<keyword evidence="4" id="KW-1185">Reference proteome</keyword>
<dbReference type="Pfam" id="PF20207">
    <property type="entry name" value="DUF6568"/>
    <property type="match status" value="1"/>
</dbReference>
<feature type="compositionally biased region" description="Basic and acidic residues" evidence="1">
    <location>
        <begin position="204"/>
        <end position="215"/>
    </location>
</feature>
<dbReference type="EMBL" id="QVOV01000002">
    <property type="protein sequence ID" value="MCT8388742.1"/>
    <property type="molecule type" value="Genomic_DNA"/>
</dbReference>
<evidence type="ECO:0000256" key="2">
    <source>
        <dbReference type="SAM" id="Phobius"/>
    </source>
</evidence>
<evidence type="ECO:0000313" key="3">
    <source>
        <dbReference type="EMBL" id="MCT8388742.1"/>
    </source>
</evidence>
<name>A0ABT2NUA9_9LACO</name>
<comment type="caution">
    <text evidence="3">The sequence shown here is derived from an EMBL/GenBank/DDBJ whole genome shotgun (WGS) entry which is preliminary data.</text>
</comment>
<dbReference type="CDD" id="cd02947">
    <property type="entry name" value="TRX_family"/>
    <property type="match status" value="1"/>
</dbReference>
<proteinExistence type="predicted"/>
<dbReference type="Gene3D" id="3.40.30.10">
    <property type="entry name" value="Glutaredoxin"/>
    <property type="match status" value="1"/>
</dbReference>
<evidence type="ECO:0008006" key="5">
    <source>
        <dbReference type="Google" id="ProtNLM"/>
    </source>
</evidence>
<keyword evidence="2" id="KW-0812">Transmembrane</keyword>
<keyword evidence="2" id="KW-0472">Membrane</keyword>